<evidence type="ECO:0000313" key="2">
    <source>
        <dbReference type="Proteomes" id="UP000008237"/>
    </source>
</evidence>
<evidence type="ECO:0000313" key="1">
    <source>
        <dbReference type="EMBL" id="EFN85207.1"/>
    </source>
</evidence>
<reference evidence="1 2" key="1">
    <citation type="journal article" date="2010" name="Science">
        <title>Genomic comparison of the ants Camponotus floridanus and Harpegnathos saltator.</title>
        <authorList>
            <person name="Bonasio R."/>
            <person name="Zhang G."/>
            <person name="Ye C."/>
            <person name="Mutti N.S."/>
            <person name="Fang X."/>
            <person name="Qin N."/>
            <person name="Donahue G."/>
            <person name="Yang P."/>
            <person name="Li Q."/>
            <person name="Li C."/>
            <person name="Zhang P."/>
            <person name="Huang Z."/>
            <person name="Berger S.L."/>
            <person name="Reinberg D."/>
            <person name="Wang J."/>
            <person name="Liebig J."/>
        </authorList>
    </citation>
    <scope>NUCLEOTIDE SEQUENCE [LARGE SCALE GENOMIC DNA]</scope>
    <source>
        <strain evidence="1 2">R22 G/1</strain>
    </source>
</reference>
<proteinExistence type="predicted"/>
<keyword evidence="2" id="KW-1185">Reference proteome</keyword>
<dbReference type="EMBL" id="GL448185">
    <property type="protein sequence ID" value="EFN85207.1"/>
    <property type="molecule type" value="Genomic_DNA"/>
</dbReference>
<organism evidence="2">
    <name type="scientific">Harpegnathos saltator</name>
    <name type="common">Jerdon's jumping ant</name>
    <dbReference type="NCBI Taxonomy" id="610380"/>
    <lineage>
        <taxon>Eukaryota</taxon>
        <taxon>Metazoa</taxon>
        <taxon>Ecdysozoa</taxon>
        <taxon>Arthropoda</taxon>
        <taxon>Hexapoda</taxon>
        <taxon>Insecta</taxon>
        <taxon>Pterygota</taxon>
        <taxon>Neoptera</taxon>
        <taxon>Endopterygota</taxon>
        <taxon>Hymenoptera</taxon>
        <taxon>Apocrita</taxon>
        <taxon>Aculeata</taxon>
        <taxon>Formicoidea</taxon>
        <taxon>Formicidae</taxon>
        <taxon>Ponerinae</taxon>
        <taxon>Ponerini</taxon>
        <taxon>Harpegnathos</taxon>
    </lineage>
</organism>
<accession>E2BGH3</accession>
<dbReference type="AlphaFoldDB" id="E2BGH3"/>
<dbReference type="InParanoid" id="E2BGH3"/>
<dbReference type="OrthoDB" id="7701561at2759"/>
<dbReference type="Pfam" id="PF03564">
    <property type="entry name" value="DUF1759"/>
    <property type="match status" value="1"/>
</dbReference>
<dbReference type="PANTHER" id="PTHR22954">
    <property type="entry name" value="RETROVIRAL PROTEASE-RELATED"/>
    <property type="match status" value="1"/>
</dbReference>
<feature type="non-terminal residue" evidence="1">
    <location>
        <position position="93"/>
    </location>
</feature>
<name>E2BGH3_HARSA</name>
<feature type="non-terminal residue" evidence="1">
    <location>
        <position position="1"/>
    </location>
</feature>
<dbReference type="Proteomes" id="UP000008237">
    <property type="component" value="Unassembled WGS sequence"/>
</dbReference>
<gene>
    <name evidence="1" type="ORF">EAI_14830</name>
</gene>
<dbReference type="InterPro" id="IPR005312">
    <property type="entry name" value="DUF1759"/>
</dbReference>
<sequence>PSFSGLYDEWWPFIDMFNSVIHANTTLTNIQKLHYLKASFTGEASNVINGLEISDVNYEVAWDLLKTCYDNKRIIVQTHLKAIIDLPSMKKKN</sequence>
<dbReference type="OMA" id="CECSTIV"/>
<protein>
    <submittedName>
        <fullName evidence="1">Uncharacterized protein</fullName>
    </submittedName>
</protein>
<dbReference type="PANTHER" id="PTHR22954:SF3">
    <property type="entry name" value="PROTEIN CBG08539"/>
    <property type="match status" value="1"/>
</dbReference>